<dbReference type="KEGG" id="rmu:RMDY18_16660"/>
<accession>D2NPD0</accession>
<dbReference type="HOGENOM" id="CLU_185323_0_0_11"/>
<name>D2NPD0_ROTMD</name>
<protein>
    <submittedName>
        <fullName evidence="1">Pirin-related protein</fullName>
    </submittedName>
</protein>
<organism evidence="1 2">
    <name type="scientific">Rothia mucilaginosa (strain DY-18)</name>
    <name type="common">Stomatococcus mucilaginosus</name>
    <dbReference type="NCBI Taxonomy" id="680646"/>
    <lineage>
        <taxon>Bacteria</taxon>
        <taxon>Bacillati</taxon>
        <taxon>Actinomycetota</taxon>
        <taxon>Actinomycetes</taxon>
        <taxon>Micrococcales</taxon>
        <taxon>Micrococcaceae</taxon>
        <taxon>Rothia</taxon>
    </lineage>
</organism>
<dbReference type="STRING" id="680646.RMDY18_16660"/>
<dbReference type="Proteomes" id="UP000001883">
    <property type="component" value="Chromosome"/>
</dbReference>
<evidence type="ECO:0000313" key="1">
    <source>
        <dbReference type="EMBL" id="BAI65498.1"/>
    </source>
</evidence>
<reference evidence="2" key="1">
    <citation type="submission" date="2009-07" db="EMBL/GenBank/DDBJ databases">
        <title>Complete genome sequence of Rothia mucilaginosa DJ.</title>
        <authorList>
            <person name="Yamane K."/>
            <person name="Nambu T."/>
            <person name="Mashimo C."/>
            <person name="Sugimori C."/>
            <person name="Yamanaka T."/>
            <person name="Leung K."/>
            <person name="Fukushima H."/>
        </authorList>
    </citation>
    <scope>NUCLEOTIDE SEQUENCE [LARGE SCALE GENOMIC DNA]</scope>
    <source>
        <strain evidence="2">DY-18</strain>
    </source>
</reference>
<dbReference type="EMBL" id="AP011540">
    <property type="protein sequence ID" value="BAI65498.1"/>
    <property type="molecule type" value="Genomic_DNA"/>
</dbReference>
<proteinExistence type="predicted"/>
<keyword evidence="2" id="KW-1185">Reference proteome</keyword>
<evidence type="ECO:0000313" key="2">
    <source>
        <dbReference type="Proteomes" id="UP000001883"/>
    </source>
</evidence>
<gene>
    <name evidence="1" type="ordered locus">RMDY18_16660</name>
</gene>
<reference evidence="1 2" key="3">
    <citation type="journal article" date="2010" name="Sequencing">
        <title>Complete Genome Sequence of Rothia mucilaginosa DY-18: A Clinical Isolate with Dense Meshwork-Like Structures from a Persistent Apical Periodontitis Lesion.</title>
        <authorList>
            <person name="Yamane K."/>
            <person name="Nambu T."/>
            <person name="Yamanaka T."/>
            <person name="Mashimo C."/>
            <person name="Sugimori C."/>
            <person name="Leung K.-P."/>
            <person name="Fukushima H."/>
        </authorList>
    </citation>
    <scope>NUCLEOTIDE SEQUENCE [LARGE SCALE GENOMIC DNA]</scope>
    <source>
        <strain evidence="1 2">DY-18</strain>
    </source>
</reference>
<sequence length="94" mass="10171">MVQTRATRKDRATHGAGCHMYNGSATEAAISLNPSRSYQESLRAAAVPARGGYTAVSIDDYSRISSKRDEFLNFLLLPNPEGIPAIQYAGLRVA</sequence>
<reference evidence="1 2" key="2">
    <citation type="journal article" date="2010" name="J Osaka Dent Univ">
        <title>Isolation and identification of Rothia mucilaginosa from persistent apical periodontitis lesions.</title>
        <authorList>
            <person name="Yamane K."/>
            <person name="Yoshida M."/>
            <person name="Fujihira T."/>
            <person name="Baba T."/>
            <person name="Tsuji N."/>
            <person name="Hayashi H."/>
            <person name="Sugimori C."/>
            <person name="Yamanaka T."/>
            <person name="Mashimo C."/>
            <person name="Nambu T."/>
            <person name="Kawai H."/>
            <person name="Fukushima H."/>
        </authorList>
    </citation>
    <scope>NUCLEOTIDE SEQUENCE [LARGE SCALE GENOMIC DNA]</scope>
    <source>
        <strain evidence="1 2">DY-18</strain>
    </source>
</reference>
<dbReference type="AlphaFoldDB" id="D2NPD0"/>